<gene>
    <name evidence="2" type="ORF">MERR_LOCUS1838</name>
</gene>
<evidence type="ECO:0000256" key="1">
    <source>
        <dbReference type="SAM" id="MobiDB-lite"/>
    </source>
</evidence>
<feature type="compositionally biased region" description="Basic and acidic residues" evidence="1">
    <location>
        <begin position="1"/>
        <end position="25"/>
    </location>
</feature>
<dbReference type="AlphaFoldDB" id="A0A6D2HK59"/>
<protein>
    <submittedName>
        <fullName evidence="2">Uncharacterized protein</fullName>
    </submittedName>
</protein>
<reference evidence="2" key="1">
    <citation type="submission" date="2020-01" db="EMBL/GenBank/DDBJ databases">
        <authorList>
            <person name="Mishra B."/>
        </authorList>
    </citation>
    <scope>NUCLEOTIDE SEQUENCE [LARGE SCALE GENOMIC DNA]</scope>
</reference>
<proteinExistence type="predicted"/>
<organism evidence="2 3">
    <name type="scientific">Microthlaspi erraticum</name>
    <dbReference type="NCBI Taxonomy" id="1685480"/>
    <lineage>
        <taxon>Eukaryota</taxon>
        <taxon>Viridiplantae</taxon>
        <taxon>Streptophyta</taxon>
        <taxon>Embryophyta</taxon>
        <taxon>Tracheophyta</taxon>
        <taxon>Spermatophyta</taxon>
        <taxon>Magnoliopsida</taxon>
        <taxon>eudicotyledons</taxon>
        <taxon>Gunneridae</taxon>
        <taxon>Pentapetalae</taxon>
        <taxon>rosids</taxon>
        <taxon>malvids</taxon>
        <taxon>Brassicales</taxon>
        <taxon>Brassicaceae</taxon>
        <taxon>Coluteocarpeae</taxon>
        <taxon>Microthlaspi</taxon>
    </lineage>
</organism>
<evidence type="ECO:0000313" key="3">
    <source>
        <dbReference type="Proteomes" id="UP000467841"/>
    </source>
</evidence>
<feature type="compositionally biased region" description="Basic residues" evidence="1">
    <location>
        <begin position="26"/>
        <end position="35"/>
    </location>
</feature>
<comment type="caution">
    <text evidence="2">The sequence shown here is derived from an EMBL/GenBank/DDBJ whole genome shotgun (WGS) entry which is preliminary data.</text>
</comment>
<keyword evidence="3" id="KW-1185">Reference proteome</keyword>
<dbReference type="Proteomes" id="UP000467841">
    <property type="component" value="Unassembled WGS sequence"/>
</dbReference>
<name>A0A6D2HK59_9BRAS</name>
<dbReference type="EMBL" id="CACVBM020000111">
    <property type="protein sequence ID" value="CAA7014603.1"/>
    <property type="molecule type" value="Genomic_DNA"/>
</dbReference>
<feature type="region of interest" description="Disordered" evidence="1">
    <location>
        <begin position="154"/>
        <end position="178"/>
    </location>
</feature>
<sequence>MHRDMRGKDVWKRLENEHTSSERNHYPRSHSRYHPYQRSSNESLRESRGTRRTPPRTQTWHPKNREQTNRSLLDTPNSRVSDPHKGAIDTRSNMQQTVTEVVQTGEEYQNRARGSMITHTRDLESEKMRKFKAPAIELTKAEKLQRDLSRDFQPGTLTIRDQNPPLPQSPYKTPESNMEMVQDPEGITTLNQPTNDLLMDNPMEGGLTAAEINYMINELADDDMDEDMFANDDLLGAELEDEAEQIEAISQLSPIVLQGMRLKPRFRKK</sequence>
<accession>A0A6D2HK59</accession>
<evidence type="ECO:0000313" key="2">
    <source>
        <dbReference type="EMBL" id="CAA7014603.1"/>
    </source>
</evidence>
<feature type="region of interest" description="Disordered" evidence="1">
    <location>
        <begin position="1"/>
        <end position="94"/>
    </location>
</feature>
<feature type="compositionally biased region" description="Polar residues" evidence="1">
    <location>
        <begin position="69"/>
        <end position="80"/>
    </location>
</feature>